<gene>
    <name evidence="1" type="ORF">F383_38249</name>
</gene>
<accession>A0A0B0ME21</accession>
<dbReference type="EMBL" id="JRRC01062261">
    <property type="protein sequence ID" value="KHF99039.1"/>
    <property type="molecule type" value="Genomic_DNA"/>
</dbReference>
<comment type="caution">
    <text evidence="1">The sequence shown here is derived from an EMBL/GenBank/DDBJ whole genome shotgun (WGS) entry which is preliminary data.</text>
</comment>
<sequence>MSLSQTGSYTNQICRNQISMPTSQMWSYTRTHISMQRPIQDLTRKHISESYGNGAFGSRNSIESNS</sequence>
<keyword evidence="2" id="KW-1185">Reference proteome</keyword>
<dbReference type="AlphaFoldDB" id="A0A0B0ME21"/>
<protein>
    <submittedName>
        <fullName evidence="1">Membrane insertase YidC</fullName>
    </submittedName>
</protein>
<organism evidence="1 2">
    <name type="scientific">Gossypium arboreum</name>
    <name type="common">Tree cotton</name>
    <name type="synonym">Gossypium nanking</name>
    <dbReference type="NCBI Taxonomy" id="29729"/>
    <lineage>
        <taxon>Eukaryota</taxon>
        <taxon>Viridiplantae</taxon>
        <taxon>Streptophyta</taxon>
        <taxon>Embryophyta</taxon>
        <taxon>Tracheophyta</taxon>
        <taxon>Spermatophyta</taxon>
        <taxon>Magnoliopsida</taxon>
        <taxon>eudicotyledons</taxon>
        <taxon>Gunneridae</taxon>
        <taxon>Pentapetalae</taxon>
        <taxon>rosids</taxon>
        <taxon>malvids</taxon>
        <taxon>Malvales</taxon>
        <taxon>Malvaceae</taxon>
        <taxon>Malvoideae</taxon>
        <taxon>Gossypium</taxon>
    </lineage>
</organism>
<reference evidence="2" key="1">
    <citation type="submission" date="2014-09" db="EMBL/GenBank/DDBJ databases">
        <authorList>
            <person name="Mudge J."/>
            <person name="Ramaraj T."/>
            <person name="Lindquist I.E."/>
            <person name="Bharti A.K."/>
            <person name="Sundararajan A."/>
            <person name="Cameron C.T."/>
            <person name="Woodward J.E."/>
            <person name="May G.D."/>
            <person name="Brubaker C."/>
            <person name="Broadhvest J."/>
            <person name="Wilkins T.A."/>
        </authorList>
    </citation>
    <scope>NUCLEOTIDE SEQUENCE</scope>
    <source>
        <strain evidence="2">cv. AKA8401</strain>
    </source>
</reference>
<evidence type="ECO:0000313" key="1">
    <source>
        <dbReference type="EMBL" id="KHF99039.1"/>
    </source>
</evidence>
<proteinExistence type="predicted"/>
<evidence type="ECO:0000313" key="2">
    <source>
        <dbReference type="Proteomes" id="UP000032142"/>
    </source>
</evidence>
<name>A0A0B0ME21_GOSAR</name>
<dbReference type="Proteomes" id="UP000032142">
    <property type="component" value="Unassembled WGS sequence"/>
</dbReference>